<keyword evidence="2" id="KW-1185">Reference proteome</keyword>
<dbReference type="AlphaFoldDB" id="A0A6A4N8U2"/>
<proteinExistence type="predicted"/>
<organism evidence="1 2">
    <name type="scientific">Lupinus albus</name>
    <name type="common">White lupine</name>
    <name type="synonym">Lupinus termis</name>
    <dbReference type="NCBI Taxonomy" id="3870"/>
    <lineage>
        <taxon>Eukaryota</taxon>
        <taxon>Viridiplantae</taxon>
        <taxon>Streptophyta</taxon>
        <taxon>Embryophyta</taxon>
        <taxon>Tracheophyta</taxon>
        <taxon>Spermatophyta</taxon>
        <taxon>Magnoliopsida</taxon>
        <taxon>eudicotyledons</taxon>
        <taxon>Gunneridae</taxon>
        <taxon>Pentapetalae</taxon>
        <taxon>rosids</taxon>
        <taxon>fabids</taxon>
        <taxon>Fabales</taxon>
        <taxon>Fabaceae</taxon>
        <taxon>Papilionoideae</taxon>
        <taxon>50 kb inversion clade</taxon>
        <taxon>genistoids sensu lato</taxon>
        <taxon>core genistoids</taxon>
        <taxon>Genisteae</taxon>
        <taxon>Lupinus</taxon>
    </lineage>
</organism>
<dbReference type="EMBL" id="WOCE01000022">
    <property type="protein sequence ID" value="KAE9588513.1"/>
    <property type="molecule type" value="Genomic_DNA"/>
</dbReference>
<reference evidence="2" key="1">
    <citation type="journal article" date="2020" name="Nat. Commun.">
        <title>Genome sequence of the cluster root forming white lupin.</title>
        <authorList>
            <person name="Hufnagel B."/>
            <person name="Marques A."/>
            <person name="Soriano A."/>
            <person name="Marques L."/>
            <person name="Divol F."/>
            <person name="Doumas P."/>
            <person name="Sallet E."/>
            <person name="Mancinotti D."/>
            <person name="Carrere S."/>
            <person name="Marande W."/>
            <person name="Arribat S."/>
            <person name="Keller J."/>
            <person name="Huneau C."/>
            <person name="Blein T."/>
            <person name="Aime D."/>
            <person name="Laguerre M."/>
            <person name="Taylor J."/>
            <person name="Schubert V."/>
            <person name="Nelson M."/>
            <person name="Geu-Flores F."/>
            <person name="Crespi M."/>
            <person name="Gallardo-Guerrero K."/>
            <person name="Delaux P.-M."/>
            <person name="Salse J."/>
            <person name="Berges H."/>
            <person name="Guyot R."/>
            <person name="Gouzy J."/>
            <person name="Peret B."/>
        </authorList>
    </citation>
    <scope>NUCLEOTIDE SEQUENCE [LARGE SCALE GENOMIC DNA]</scope>
    <source>
        <strain evidence="2">cv. Amiga</strain>
    </source>
</reference>
<evidence type="ECO:0000313" key="1">
    <source>
        <dbReference type="EMBL" id="KAE9588513.1"/>
    </source>
</evidence>
<protein>
    <submittedName>
        <fullName evidence="1">Uncharacterized protein</fullName>
    </submittedName>
</protein>
<dbReference type="Proteomes" id="UP000447434">
    <property type="component" value="Chromosome 22"/>
</dbReference>
<evidence type="ECO:0000313" key="2">
    <source>
        <dbReference type="Proteomes" id="UP000447434"/>
    </source>
</evidence>
<dbReference type="OrthoDB" id="10410464at2759"/>
<name>A0A6A4N8U2_LUPAL</name>
<comment type="caution">
    <text evidence="1">The sequence shown here is derived from an EMBL/GenBank/DDBJ whole genome shotgun (WGS) entry which is preliminary data.</text>
</comment>
<gene>
    <name evidence="1" type="ORF">Lalb_Chr22g0356131</name>
</gene>
<sequence>MAWRPFMTQVARHQSEFDLVKSLFVRSYFSVNKFGDRAGNRLSCTQERFQSSYISNLAR</sequence>
<accession>A0A6A4N8U2</accession>